<evidence type="ECO:0000256" key="2">
    <source>
        <dbReference type="ARBA" id="ARBA00022729"/>
    </source>
</evidence>
<keyword evidence="4 6" id="KW-0325">Glycoprotein</keyword>
<dbReference type="PRINTS" id="PR00791">
    <property type="entry name" value="PEPDIPTASEA"/>
</dbReference>
<evidence type="ECO:0000256" key="5">
    <source>
        <dbReference type="PROSITE-ProRule" id="PRU01355"/>
    </source>
</evidence>
<comment type="similarity">
    <text evidence="1 5 6">Belongs to the peptidase M2 family.</text>
</comment>
<dbReference type="Gene3D" id="1.10.1370.30">
    <property type="match status" value="1"/>
</dbReference>
<organism evidence="7 8">
    <name type="scientific">Porites evermanni</name>
    <dbReference type="NCBI Taxonomy" id="104178"/>
    <lineage>
        <taxon>Eukaryota</taxon>
        <taxon>Metazoa</taxon>
        <taxon>Cnidaria</taxon>
        <taxon>Anthozoa</taxon>
        <taxon>Hexacorallia</taxon>
        <taxon>Scleractinia</taxon>
        <taxon>Fungiina</taxon>
        <taxon>Poritidae</taxon>
        <taxon>Porites</taxon>
    </lineage>
</organism>
<sequence>MKMALMKVAFLPYGFLIDQWRWKVFSGAITEDNYNAEWWKLRTKYQGVKPPVDRSEDDFDPGCKYHIPANYPYIRYFMSLILQFQFHKAACKEAGHKGPLHTCSIYKSRKAGKKIGDMLKMGRSKPWPQALEKLTGSQEVDAGALTEYFQPLRDWLVKQRKKIGYAAPGWEEDE</sequence>
<evidence type="ECO:0000256" key="4">
    <source>
        <dbReference type="ARBA" id="ARBA00023180"/>
    </source>
</evidence>
<dbReference type="Proteomes" id="UP001159427">
    <property type="component" value="Unassembled WGS sequence"/>
</dbReference>
<dbReference type="Pfam" id="PF01401">
    <property type="entry name" value="Peptidase_M2"/>
    <property type="match status" value="1"/>
</dbReference>
<dbReference type="SUPFAM" id="SSF55486">
    <property type="entry name" value="Metalloproteases ('zincins'), catalytic domain"/>
    <property type="match status" value="1"/>
</dbReference>
<evidence type="ECO:0000256" key="1">
    <source>
        <dbReference type="ARBA" id="ARBA00008139"/>
    </source>
</evidence>
<proteinExistence type="inferred from homology"/>
<evidence type="ECO:0000313" key="8">
    <source>
        <dbReference type="Proteomes" id="UP001159427"/>
    </source>
</evidence>
<keyword evidence="6" id="KW-0121">Carboxypeptidase</keyword>
<evidence type="ECO:0000256" key="3">
    <source>
        <dbReference type="ARBA" id="ARBA00023157"/>
    </source>
</evidence>
<evidence type="ECO:0000313" key="7">
    <source>
        <dbReference type="EMBL" id="CAH3198749.1"/>
    </source>
</evidence>
<dbReference type="PANTHER" id="PTHR10514">
    <property type="entry name" value="ANGIOTENSIN-CONVERTING ENZYME"/>
    <property type="match status" value="1"/>
</dbReference>
<dbReference type="PROSITE" id="PS52011">
    <property type="entry name" value="PEPTIDASE_M2"/>
    <property type="match status" value="1"/>
</dbReference>
<gene>
    <name evidence="7" type="ORF">PEVE_00036570</name>
</gene>
<dbReference type="EC" id="3.4.-.-" evidence="6"/>
<protein>
    <recommendedName>
        <fullName evidence="6">Angiotensin-converting enzyme</fullName>
        <ecNumber evidence="6">3.4.-.-</ecNumber>
    </recommendedName>
</protein>
<dbReference type="InterPro" id="IPR001548">
    <property type="entry name" value="Peptidase_M2"/>
</dbReference>
<reference evidence="7 8" key="1">
    <citation type="submission" date="2022-05" db="EMBL/GenBank/DDBJ databases">
        <authorList>
            <consortium name="Genoscope - CEA"/>
            <person name="William W."/>
        </authorList>
    </citation>
    <scope>NUCLEOTIDE SEQUENCE [LARGE SCALE GENOMIC DNA]</scope>
</reference>
<comment type="caution">
    <text evidence="7">The sequence shown here is derived from an EMBL/GenBank/DDBJ whole genome shotgun (WGS) entry which is preliminary data.</text>
</comment>
<dbReference type="EMBL" id="CALNXI010005862">
    <property type="protein sequence ID" value="CAH3198749.1"/>
    <property type="molecule type" value="Genomic_DNA"/>
</dbReference>
<keyword evidence="2" id="KW-0732">Signal</keyword>
<keyword evidence="8" id="KW-1185">Reference proteome</keyword>
<keyword evidence="6" id="KW-0479">Metal-binding</keyword>
<comment type="caution">
    <text evidence="5">Lacks conserved residue(s) required for the propagation of feature annotation.</text>
</comment>
<evidence type="ECO:0000256" key="6">
    <source>
        <dbReference type="RuleBase" id="RU361144"/>
    </source>
</evidence>
<keyword evidence="6" id="KW-0378">Hydrolase</keyword>
<dbReference type="PANTHER" id="PTHR10514:SF27">
    <property type="entry name" value="ANGIOTENSIN-CONVERTING ENZYME"/>
    <property type="match status" value="1"/>
</dbReference>
<keyword evidence="6" id="KW-0645">Protease</keyword>
<comment type="cofactor">
    <cofactor evidence="6">
        <name>Zn(2+)</name>
        <dbReference type="ChEBI" id="CHEBI:29105"/>
    </cofactor>
    <text evidence="6">Binds 1 zinc ion per subunit.</text>
</comment>
<keyword evidence="6" id="KW-0862">Zinc</keyword>
<accession>A0ABN8T3B2</accession>
<keyword evidence="3" id="KW-1015">Disulfide bond</keyword>
<keyword evidence="6" id="KW-0482">Metalloprotease</keyword>
<name>A0ABN8T3B2_9CNID</name>